<dbReference type="GO" id="GO:0071011">
    <property type="term" value="C:precatalytic spliceosome"/>
    <property type="evidence" value="ECO:0007669"/>
    <property type="project" value="TreeGrafter"/>
</dbReference>
<evidence type="ECO:0000313" key="4">
    <source>
        <dbReference type="EMBL" id="GIQ87008.1"/>
    </source>
</evidence>
<dbReference type="Proteomes" id="UP000265618">
    <property type="component" value="Unassembled WGS sequence"/>
</dbReference>
<evidence type="ECO:0000256" key="2">
    <source>
        <dbReference type="PROSITE-ProRule" id="PRU00176"/>
    </source>
</evidence>
<reference evidence="4 5" key="1">
    <citation type="journal article" date="2018" name="PLoS ONE">
        <title>The draft genome of Kipferlia bialata reveals reductive genome evolution in fornicate parasites.</title>
        <authorList>
            <person name="Tanifuji G."/>
            <person name="Takabayashi S."/>
            <person name="Kume K."/>
            <person name="Takagi M."/>
            <person name="Nakayama T."/>
            <person name="Kamikawa R."/>
            <person name="Inagaki Y."/>
            <person name="Hashimoto T."/>
        </authorList>
    </citation>
    <scope>NUCLEOTIDE SEQUENCE [LARGE SCALE GENOMIC DNA]</scope>
    <source>
        <strain evidence="4">NY0173</strain>
    </source>
</reference>
<evidence type="ECO:0000256" key="1">
    <source>
        <dbReference type="ARBA" id="ARBA00022884"/>
    </source>
</evidence>
<dbReference type="SUPFAM" id="SSF54928">
    <property type="entry name" value="RNA-binding domain, RBD"/>
    <property type="match status" value="1"/>
</dbReference>
<dbReference type="Gene3D" id="3.30.70.330">
    <property type="match status" value="1"/>
</dbReference>
<gene>
    <name evidence="4" type="ORF">KIPB_008964</name>
</gene>
<dbReference type="InterPro" id="IPR012677">
    <property type="entry name" value="Nucleotide-bd_a/b_plait_sf"/>
</dbReference>
<accession>A0A9K3D390</accession>
<evidence type="ECO:0000259" key="3">
    <source>
        <dbReference type="PROSITE" id="PS50102"/>
    </source>
</evidence>
<dbReference type="GO" id="GO:0005686">
    <property type="term" value="C:U2 snRNP"/>
    <property type="evidence" value="ECO:0007669"/>
    <property type="project" value="TreeGrafter"/>
</dbReference>
<dbReference type="InterPro" id="IPR035979">
    <property type="entry name" value="RBD_domain_sf"/>
</dbReference>
<evidence type="ECO:0000313" key="5">
    <source>
        <dbReference type="Proteomes" id="UP000265618"/>
    </source>
</evidence>
<dbReference type="GO" id="GO:0000398">
    <property type="term" value="P:mRNA splicing, via spliceosome"/>
    <property type="evidence" value="ECO:0007669"/>
    <property type="project" value="TreeGrafter"/>
</dbReference>
<dbReference type="AlphaFoldDB" id="A0A9K3D390"/>
<dbReference type="PANTHER" id="PTHR45880">
    <property type="entry name" value="RNA-BINDING MOTIF PROTEIN, X-LINKED 2"/>
    <property type="match status" value="1"/>
</dbReference>
<name>A0A9K3D390_9EUKA</name>
<dbReference type="PANTHER" id="PTHR45880:SF1">
    <property type="entry name" value="RNA-BINDING MOTIF PROTEIN, X-LINKED 2"/>
    <property type="match status" value="1"/>
</dbReference>
<dbReference type="InterPro" id="IPR000504">
    <property type="entry name" value="RRM_dom"/>
</dbReference>
<dbReference type="GO" id="GO:0071013">
    <property type="term" value="C:catalytic step 2 spliceosome"/>
    <property type="evidence" value="ECO:0007669"/>
    <property type="project" value="TreeGrafter"/>
</dbReference>
<protein>
    <recommendedName>
        <fullName evidence="3">RRM domain-containing protein</fullName>
    </recommendedName>
</protein>
<dbReference type="OrthoDB" id="2573941at2759"/>
<dbReference type="GO" id="GO:0003723">
    <property type="term" value="F:RNA binding"/>
    <property type="evidence" value="ECO:0007669"/>
    <property type="project" value="UniProtKB-UniRule"/>
</dbReference>
<organism evidence="4 5">
    <name type="scientific">Kipferlia bialata</name>
    <dbReference type="NCBI Taxonomy" id="797122"/>
    <lineage>
        <taxon>Eukaryota</taxon>
        <taxon>Metamonada</taxon>
        <taxon>Carpediemonas-like organisms</taxon>
        <taxon>Kipferlia</taxon>
    </lineage>
</organism>
<dbReference type="Pfam" id="PF00076">
    <property type="entry name" value="RRM_1"/>
    <property type="match status" value="1"/>
</dbReference>
<dbReference type="InterPro" id="IPR051847">
    <property type="entry name" value="RNA_proc/Spliceosome_comp"/>
</dbReference>
<keyword evidence="5" id="KW-1185">Reference proteome</keyword>
<dbReference type="EMBL" id="BDIP01002912">
    <property type="protein sequence ID" value="GIQ87008.1"/>
    <property type="molecule type" value="Genomic_DNA"/>
</dbReference>
<sequence length="72" mass="8366">GDVMVVFSQYGEIDDIHLVRDEETNDSKGVAFIKYRDWRSTVLSIDNLSGIKLCNKELNVDHAQHYRPQTRE</sequence>
<feature type="non-terminal residue" evidence="4">
    <location>
        <position position="1"/>
    </location>
</feature>
<dbReference type="PROSITE" id="PS50102">
    <property type="entry name" value="RRM"/>
    <property type="match status" value="1"/>
</dbReference>
<comment type="caution">
    <text evidence="4">The sequence shown here is derived from an EMBL/GenBank/DDBJ whole genome shotgun (WGS) entry which is preliminary data.</text>
</comment>
<feature type="domain" description="RRM" evidence="3">
    <location>
        <begin position="1"/>
        <end position="65"/>
    </location>
</feature>
<keyword evidence="1 2" id="KW-0694">RNA-binding</keyword>
<proteinExistence type="predicted"/>